<dbReference type="GO" id="GO:0004602">
    <property type="term" value="F:glutathione peroxidase activity"/>
    <property type="evidence" value="ECO:0007669"/>
    <property type="project" value="TreeGrafter"/>
</dbReference>
<dbReference type="RefSeq" id="XP_040723941.1">
    <property type="nucleotide sequence ID" value="XM_040869649.1"/>
</dbReference>
<dbReference type="Proteomes" id="UP000193685">
    <property type="component" value="Unassembled WGS sequence"/>
</dbReference>
<dbReference type="PANTHER" id="PTHR42943:SF2">
    <property type="entry name" value="GLUTATHIONE S-TRANSFERASE KAPPA 1"/>
    <property type="match status" value="1"/>
</dbReference>
<feature type="domain" description="DSBA-like thioredoxin" evidence="1">
    <location>
        <begin position="1"/>
        <end position="141"/>
    </location>
</feature>
<accession>A0A1Y2F838</accession>
<dbReference type="SUPFAM" id="SSF52833">
    <property type="entry name" value="Thioredoxin-like"/>
    <property type="match status" value="1"/>
</dbReference>
<dbReference type="EMBL" id="MCFI01000014">
    <property type="protein sequence ID" value="ORY79807.1"/>
    <property type="molecule type" value="Genomic_DNA"/>
</dbReference>
<dbReference type="Gene3D" id="3.40.30.10">
    <property type="entry name" value="Glutaredoxin"/>
    <property type="match status" value="1"/>
</dbReference>
<dbReference type="PANTHER" id="PTHR42943">
    <property type="entry name" value="GLUTATHIONE S-TRANSFERASE KAPPA"/>
    <property type="match status" value="1"/>
</dbReference>
<dbReference type="InterPro" id="IPR001853">
    <property type="entry name" value="DSBA-like_thioredoxin_dom"/>
</dbReference>
<dbReference type="GeneID" id="63786248"/>
<dbReference type="STRING" id="56484.A0A1Y2F838"/>
<dbReference type="OMA" id="NCAGALW"/>
<sequence>MAKDIERITKTLKLGKFEMPPHFPYNSLKHQRILTCLKAGEQDKDFLNCAGALWRAAWTEHKDMASDQVILDALSSVIPEDRARKYMQQSTEAAWKDKLIVPTKKILEQGAFGMPWFEVEKHGKTEYWFGNDRYEQIAAFLGVPWRGMGYTAEAQAQDKLSKL</sequence>
<protein>
    <recommendedName>
        <fullName evidence="1">DSBA-like thioredoxin domain-containing protein</fullName>
    </recommendedName>
</protein>
<dbReference type="GO" id="GO:0004364">
    <property type="term" value="F:glutathione transferase activity"/>
    <property type="evidence" value="ECO:0007669"/>
    <property type="project" value="TreeGrafter"/>
</dbReference>
<proteinExistence type="predicted"/>
<evidence type="ECO:0000313" key="2">
    <source>
        <dbReference type="EMBL" id="ORY79807.1"/>
    </source>
</evidence>
<comment type="caution">
    <text evidence="2">The sequence shown here is derived from an EMBL/GenBank/DDBJ whole genome shotgun (WGS) entry which is preliminary data.</text>
</comment>
<gene>
    <name evidence="2" type="ORF">BCR37DRAFT_381249</name>
</gene>
<evidence type="ECO:0000259" key="1">
    <source>
        <dbReference type="Pfam" id="PF01323"/>
    </source>
</evidence>
<dbReference type="Pfam" id="PF01323">
    <property type="entry name" value="DSBA"/>
    <property type="match status" value="1"/>
</dbReference>
<evidence type="ECO:0000313" key="3">
    <source>
        <dbReference type="Proteomes" id="UP000193685"/>
    </source>
</evidence>
<dbReference type="AlphaFoldDB" id="A0A1Y2F838"/>
<dbReference type="InterPro" id="IPR051924">
    <property type="entry name" value="GST_Kappa/NadH"/>
</dbReference>
<dbReference type="GO" id="GO:0005739">
    <property type="term" value="C:mitochondrion"/>
    <property type="evidence" value="ECO:0007669"/>
    <property type="project" value="TreeGrafter"/>
</dbReference>
<dbReference type="InterPro" id="IPR036249">
    <property type="entry name" value="Thioredoxin-like_sf"/>
</dbReference>
<organism evidence="2 3">
    <name type="scientific">Protomyces lactucae-debilis</name>
    <dbReference type="NCBI Taxonomy" id="2754530"/>
    <lineage>
        <taxon>Eukaryota</taxon>
        <taxon>Fungi</taxon>
        <taxon>Dikarya</taxon>
        <taxon>Ascomycota</taxon>
        <taxon>Taphrinomycotina</taxon>
        <taxon>Taphrinomycetes</taxon>
        <taxon>Taphrinales</taxon>
        <taxon>Protomycetaceae</taxon>
        <taxon>Protomyces</taxon>
    </lineage>
</organism>
<dbReference type="GO" id="GO:0006749">
    <property type="term" value="P:glutathione metabolic process"/>
    <property type="evidence" value="ECO:0007669"/>
    <property type="project" value="TreeGrafter"/>
</dbReference>
<dbReference type="GO" id="GO:0005777">
    <property type="term" value="C:peroxisome"/>
    <property type="evidence" value="ECO:0007669"/>
    <property type="project" value="TreeGrafter"/>
</dbReference>
<keyword evidence="3" id="KW-1185">Reference proteome</keyword>
<reference evidence="2 3" key="1">
    <citation type="submission" date="2016-07" db="EMBL/GenBank/DDBJ databases">
        <title>Pervasive Adenine N6-methylation of Active Genes in Fungi.</title>
        <authorList>
            <consortium name="DOE Joint Genome Institute"/>
            <person name="Mondo S.J."/>
            <person name="Dannebaum R.O."/>
            <person name="Kuo R.C."/>
            <person name="Labutti K."/>
            <person name="Haridas S."/>
            <person name="Kuo A."/>
            <person name="Salamov A."/>
            <person name="Ahrendt S.R."/>
            <person name="Lipzen A."/>
            <person name="Sullivan W."/>
            <person name="Andreopoulos W.B."/>
            <person name="Clum A."/>
            <person name="Lindquist E."/>
            <person name="Daum C."/>
            <person name="Ramamoorthy G.K."/>
            <person name="Gryganskyi A."/>
            <person name="Culley D."/>
            <person name="Magnuson J.K."/>
            <person name="James T.Y."/>
            <person name="O'Malley M.A."/>
            <person name="Stajich J.E."/>
            <person name="Spatafora J.W."/>
            <person name="Visel A."/>
            <person name="Grigoriev I.V."/>
        </authorList>
    </citation>
    <scope>NUCLEOTIDE SEQUENCE [LARGE SCALE GENOMIC DNA]</scope>
    <source>
        <strain evidence="2 3">12-1054</strain>
    </source>
</reference>
<name>A0A1Y2F838_PROLT</name>
<dbReference type="OrthoDB" id="4664297at2759"/>